<sequence length="155" mass="17328">MSMRAGLWTGLPDLDAAEHKYQVVACAADVDTVIGLLGRPQCNDGSLDHFGRPLTAEGDPDHNVVLAVRGGWGYMYYVDNVFMGWPKGSPEAPYVNEKYTDFPPGVGVPLGLYRQLLVEFMTTAQRPTGVDWYSEADLFHSWRDQQMSLRTSENR</sequence>
<evidence type="ECO:0000313" key="1">
    <source>
        <dbReference type="EMBL" id="ANZ38322.1"/>
    </source>
</evidence>
<evidence type="ECO:0008006" key="3">
    <source>
        <dbReference type="Google" id="ProtNLM"/>
    </source>
</evidence>
<dbReference type="STRING" id="1586287.BBK82_21885"/>
<dbReference type="OrthoDB" id="3696522at2"/>
<dbReference type="EMBL" id="CP016793">
    <property type="protein sequence ID" value="ANZ38322.1"/>
    <property type="molecule type" value="Genomic_DNA"/>
</dbReference>
<dbReference type="InterPro" id="IPR025680">
    <property type="entry name" value="DddI"/>
</dbReference>
<reference evidence="1 2" key="1">
    <citation type="submission" date="2016-07" db="EMBL/GenBank/DDBJ databases">
        <title>Complete genome sequence of the Lentzea guizhouensis DHS C013.</title>
        <authorList>
            <person name="Cao C."/>
        </authorList>
    </citation>
    <scope>NUCLEOTIDE SEQUENCE [LARGE SCALE GENOMIC DNA]</scope>
    <source>
        <strain evidence="1 2">DHS C013</strain>
    </source>
</reference>
<gene>
    <name evidence="1" type="ORF">BBK82_21885</name>
</gene>
<protein>
    <recommendedName>
        <fullName evidence="3">Immunity protein Imm1</fullName>
    </recommendedName>
</protein>
<dbReference type="Proteomes" id="UP000093053">
    <property type="component" value="Chromosome"/>
</dbReference>
<dbReference type="AlphaFoldDB" id="A0A1B2HKV1"/>
<accession>A0A1B2HKV1</accession>
<name>A0A1B2HKV1_9PSEU</name>
<evidence type="ECO:0000313" key="2">
    <source>
        <dbReference type="Proteomes" id="UP000093053"/>
    </source>
</evidence>
<dbReference type="KEGG" id="led:BBK82_21885"/>
<organism evidence="1 2">
    <name type="scientific">Lentzea guizhouensis</name>
    <dbReference type="NCBI Taxonomy" id="1586287"/>
    <lineage>
        <taxon>Bacteria</taxon>
        <taxon>Bacillati</taxon>
        <taxon>Actinomycetota</taxon>
        <taxon>Actinomycetes</taxon>
        <taxon>Pseudonocardiales</taxon>
        <taxon>Pseudonocardiaceae</taxon>
        <taxon>Lentzea</taxon>
    </lineage>
</organism>
<proteinExistence type="predicted"/>
<dbReference type="RefSeq" id="WP_065916672.1">
    <property type="nucleotide sequence ID" value="NZ_CP016793.1"/>
</dbReference>
<keyword evidence="2" id="KW-1185">Reference proteome</keyword>
<dbReference type="Pfam" id="PF14430">
    <property type="entry name" value="Imm1"/>
    <property type="match status" value="1"/>
</dbReference>